<dbReference type="Pfam" id="PF04548">
    <property type="entry name" value="AIG1"/>
    <property type="match status" value="1"/>
</dbReference>
<dbReference type="InterPro" id="IPR006703">
    <property type="entry name" value="G_AIG1"/>
</dbReference>
<keyword evidence="3" id="KW-0342">GTP-binding</keyword>
<reference evidence="6" key="1">
    <citation type="submission" date="2025-08" db="UniProtKB">
        <authorList>
            <consortium name="RefSeq"/>
        </authorList>
    </citation>
    <scope>IDENTIFICATION</scope>
</reference>
<gene>
    <name evidence="6" type="primary">LOC106053987</name>
</gene>
<dbReference type="RefSeq" id="XP_055874143.1">
    <property type="nucleotide sequence ID" value="XM_056018168.1"/>
</dbReference>
<evidence type="ECO:0000313" key="5">
    <source>
        <dbReference type="Proteomes" id="UP001165740"/>
    </source>
</evidence>
<dbReference type="Proteomes" id="UP001165740">
    <property type="component" value="Chromosome 1"/>
</dbReference>
<sequence length="688" mass="79497">MAVTIPYNEGMRIGGVVNMSHFTFNEHSQCNTAISTRMVCSSTTSYAKIYSRQDVCRILDIPEVYALKVLVGTIRNEAVSACLNAIGNKHTFSMIFRSTLSIQERNAESINLDGLDEEQKYLVQSLQIGNEIIAIMTVTINDTQEVLKAKLLKEIDLYFPENYGTLDQKKLTYLYPRLDIIEKILLEVYACRITYISFDDLDKRPANFQGMIKTIFLFRKSADRWATIYRSRKECSTVSRELEVRNAENNVPENRLNILETRSFLTRFWNIFGYTCDSDLDKTLKIRKADSRDFFYIKGTLKLVMQSTQAPISASSRKIIEMIGKYLIINKYTLAQVEDHMKNAHNFSEQDKQEGKMTIDLMKKDIQAVSDFVARVSFHHFPVDENIDEILLCDRVKSAKQFIKNTNLVLPKGGNLDLLLMGKSKNGKSSTGNSILGQEKFICHTKTLRPSMDWVEVDGREIKVVDTYDLSDFKNINKTICESIVYCHEGFHAILLIFRYQSDFEVTDTEINSIEKLKFFFGNNIIKKRCICIFTHGDKFQSEIKTSFKKWCLNQKGNTKRLLEECNYRCVLFHNKTNNENVKKRQRFELVEFLDSESFDKSLFNNDLFKLVSSDKVKMEEEIAKGIEKVKMKYEKLIESSTDDFQCQLKDLISDLQTLKSKSAGNDELLKVISTLFDTFQTSLNTFE</sequence>
<evidence type="ECO:0000259" key="4">
    <source>
        <dbReference type="PROSITE" id="PS51720"/>
    </source>
</evidence>
<dbReference type="SUPFAM" id="SSF52540">
    <property type="entry name" value="P-loop containing nucleoside triphosphate hydrolases"/>
    <property type="match status" value="1"/>
</dbReference>
<evidence type="ECO:0000256" key="2">
    <source>
        <dbReference type="ARBA" id="ARBA00022741"/>
    </source>
</evidence>
<dbReference type="Gene3D" id="3.40.50.300">
    <property type="entry name" value="P-loop containing nucleotide triphosphate hydrolases"/>
    <property type="match status" value="1"/>
</dbReference>
<dbReference type="AlphaFoldDB" id="A0A9W2ZGW5"/>
<keyword evidence="2" id="KW-0547">Nucleotide-binding</keyword>
<feature type="domain" description="AIG1-type G" evidence="4">
    <location>
        <begin position="413"/>
        <end position="613"/>
    </location>
</feature>
<accession>A0A9W2ZGW5</accession>
<keyword evidence="5" id="KW-1185">Reference proteome</keyword>
<protein>
    <submittedName>
        <fullName evidence="6">Uncharacterized protein LOC106053987 isoform X1</fullName>
    </submittedName>
</protein>
<evidence type="ECO:0000256" key="1">
    <source>
        <dbReference type="ARBA" id="ARBA00008535"/>
    </source>
</evidence>
<dbReference type="GeneID" id="106053987"/>
<proteinExistence type="inferred from homology"/>
<dbReference type="PANTHER" id="PTHR10903">
    <property type="entry name" value="GTPASE, IMAP FAMILY MEMBER-RELATED"/>
    <property type="match status" value="1"/>
</dbReference>
<evidence type="ECO:0000256" key="3">
    <source>
        <dbReference type="ARBA" id="ARBA00023134"/>
    </source>
</evidence>
<comment type="similarity">
    <text evidence="1">Belongs to the TRAFAC class TrmE-Era-EngA-EngB-Septin-like GTPase superfamily. AIG1/Toc34/Toc159-like paraseptin GTPase family. IAN subfamily.</text>
</comment>
<evidence type="ECO:0000313" key="6">
    <source>
        <dbReference type="RefSeq" id="XP_055874143.1"/>
    </source>
</evidence>
<dbReference type="PROSITE" id="PS51720">
    <property type="entry name" value="G_AIG1"/>
    <property type="match status" value="1"/>
</dbReference>
<dbReference type="InterPro" id="IPR027417">
    <property type="entry name" value="P-loop_NTPase"/>
</dbReference>
<dbReference type="InterPro" id="IPR045058">
    <property type="entry name" value="GIMA/IAN/Toc"/>
</dbReference>
<name>A0A9W2ZGW5_BIOGL</name>
<organism evidence="5 6">
    <name type="scientific">Biomphalaria glabrata</name>
    <name type="common">Bloodfluke planorb</name>
    <name type="synonym">Freshwater snail</name>
    <dbReference type="NCBI Taxonomy" id="6526"/>
    <lineage>
        <taxon>Eukaryota</taxon>
        <taxon>Metazoa</taxon>
        <taxon>Spiralia</taxon>
        <taxon>Lophotrochozoa</taxon>
        <taxon>Mollusca</taxon>
        <taxon>Gastropoda</taxon>
        <taxon>Heterobranchia</taxon>
        <taxon>Euthyneura</taxon>
        <taxon>Panpulmonata</taxon>
        <taxon>Hygrophila</taxon>
        <taxon>Lymnaeoidea</taxon>
        <taxon>Planorbidae</taxon>
        <taxon>Biomphalaria</taxon>
    </lineage>
</organism>
<dbReference type="PANTHER" id="PTHR10903:SF184">
    <property type="entry name" value="GTP-BINDING PROTEIN A"/>
    <property type="match status" value="1"/>
</dbReference>
<dbReference type="GO" id="GO:0005525">
    <property type="term" value="F:GTP binding"/>
    <property type="evidence" value="ECO:0007669"/>
    <property type="project" value="UniProtKB-KW"/>
</dbReference>